<reference evidence="1 2" key="1">
    <citation type="submission" date="2020-08" db="EMBL/GenBank/DDBJ databases">
        <title>Plant Genome Project.</title>
        <authorList>
            <person name="Zhang R.-G."/>
        </authorList>
    </citation>
    <scope>NUCLEOTIDE SEQUENCE [LARGE SCALE GENOMIC DNA]</scope>
    <source>
        <tissue evidence="1">Rhizome</tissue>
    </source>
</reference>
<proteinExistence type="predicted"/>
<dbReference type="EMBL" id="JACMSC010000009">
    <property type="protein sequence ID" value="KAG6506018.1"/>
    <property type="molecule type" value="Genomic_DNA"/>
</dbReference>
<sequence length="67" mass="7241">MGRDSCLVRVTAGAAIGGSIGGAVGAWIVEDKTHWANHSWKCSSFWTLHGSWELDTLWKIVLTSIVA</sequence>
<comment type="caution">
    <text evidence="1">The sequence shown here is derived from an EMBL/GenBank/DDBJ whole genome shotgun (WGS) entry which is preliminary data.</text>
</comment>
<dbReference type="Proteomes" id="UP000734854">
    <property type="component" value="Unassembled WGS sequence"/>
</dbReference>
<name>A0A8J5L4U0_ZINOF</name>
<dbReference type="AlphaFoldDB" id="A0A8J5L4U0"/>
<evidence type="ECO:0000313" key="2">
    <source>
        <dbReference type="Proteomes" id="UP000734854"/>
    </source>
</evidence>
<protein>
    <submittedName>
        <fullName evidence="1">Uncharacterized protein</fullName>
    </submittedName>
</protein>
<organism evidence="1 2">
    <name type="scientific">Zingiber officinale</name>
    <name type="common">Ginger</name>
    <name type="synonym">Amomum zingiber</name>
    <dbReference type="NCBI Taxonomy" id="94328"/>
    <lineage>
        <taxon>Eukaryota</taxon>
        <taxon>Viridiplantae</taxon>
        <taxon>Streptophyta</taxon>
        <taxon>Embryophyta</taxon>
        <taxon>Tracheophyta</taxon>
        <taxon>Spermatophyta</taxon>
        <taxon>Magnoliopsida</taxon>
        <taxon>Liliopsida</taxon>
        <taxon>Zingiberales</taxon>
        <taxon>Zingiberaceae</taxon>
        <taxon>Zingiber</taxon>
    </lineage>
</organism>
<accession>A0A8J5L4U0</accession>
<gene>
    <name evidence="1" type="ORF">ZIOFF_031333</name>
</gene>
<keyword evidence="2" id="KW-1185">Reference proteome</keyword>
<evidence type="ECO:0000313" key="1">
    <source>
        <dbReference type="EMBL" id="KAG6506018.1"/>
    </source>
</evidence>